<feature type="region of interest" description="Disordered" evidence="1">
    <location>
        <begin position="72"/>
        <end position="99"/>
    </location>
</feature>
<accession>A0A2X0N9I2</accession>
<dbReference type="InterPro" id="IPR016197">
    <property type="entry name" value="Chromo-like_dom_sf"/>
</dbReference>
<keyword evidence="2" id="KW-0472">Membrane</keyword>
<dbReference type="AlphaFoldDB" id="A0A2X0N9I2"/>
<dbReference type="PROSITE" id="PS51257">
    <property type="entry name" value="PROKAR_LIPOPROTEIN"/>
    <property type="match status" value="1"/>
</dbReference>
<evidence type="ECO:0000256" key="1">
    <source>
        <dbReference type="SAM" id="MobiDB-lite"/>
    </source>
</evidence>
<protein>
    <submittedName>
        <fullName evidence="3">BZ3500_MvSof-1268-A1-R1_Chr10-2g02807 protein</fullName>
    </submittedName>
</protein>
<dbReference type="Proteomes" id="UP000249723">
    <property type="component" value="Unassembled WGS sequence"/>
</dbReference>
<dbReference type="STRING" id="289078.A0A2X0N9I2"/>
<organism evidence="3 4">
    <name type="scientific">Microbotryum saponariae</name>
    <dbReference type="NCBI Taxonomy" id="289078"/>
    <lineage>
        <taxon>Eukaryota</taxon>
        <taxon>Fungi</taxon>
        <taxon>Dikarya</taxon>
        <taxon>Basidiomycota</taxon>
        <taxon>Pucciniomycotina</taxon>
        <taxon>Microbotryomycetes</taxon>
        <taxon>Microbotryales</taxon>
        <taxon>Microbotryaceae</taxon>
        <taxon>Microbotryum</taxon>
    </lineage>
</organism>
<name>A0A2X0N9I2_9BASI</name>
<feature type="transmembrane region" description="Helical" evidence="2">
    <location>
        <begin position="20"/>
        <end position="37"/>
    </location>
</feature>
<gene>
    <name evidence="3" type="ORF">BZ3500_MVSOF-1268-A1-R1_CHR10-2G02807</name>
</gene>
<dbReference type="SUPFAM" id="SSF54160">
    <property type="entry name" value="Chromo domain-like"/>
    <property type="match status" value="1"/>
</dbReference>
<keyword evidence="2" id="KW-1133">Transmembrane helix</keyword>
<evidence type="ECO:0000313" key="4">
    <source>
        <dbReference type="Proteomes" id="UP000249723"/>
    </source>
</evidence>
<dbReference type="EMBL" id="FMWP01000117">
    <property type="protein sequence ID" value="SDA01577.1"/>
    <property type="molecule type" value="Genomic_DNA"/>
</dbReference>
<keyword evidence="2" id="KW-0812">Transmembrane</keyword>
<proteinExistence type="predicted"/>
<sequence>MIHRPFRTSPIHDAHRLQPGTFSLALALSCAFLPLLYRFPTLARQLIFGREQSVQPCHPTNNIHRLATSRPGSTLLRRPASQPPETIRSVPPHDSPATPRSQLNTFLVRWVGRNNTDDTWMSKQSLRLDHPSVLDAYFAHLDCSNRRLAAR</sequence>
<keyword evidence="4" id="KW-1185">Reference proteome</keyword>
<reference evidence="4" key="1">
    <citation type="submission" date="2016-10" db="EMBL/GenBank/DDBJ databases">
        <authorList>
            <person name="Jeantristanb JTB J.-T."/>
            <person name="Ricardo R."/>
        </authorList>
    </citation>
    <scope>NUCLEOTIDE SEQUENCE [LARGE SCALE GENOMIC DNA]</scope>
</reference>
<evidence type="ECO:0000313" key="3">
    <source>
        <dbReference type="EMBL" id="SDA01577.1"/>
    </source>
</evidence>
<evidence type="ECO:0000256" key="2">
    <source>
        <dbReference type="SAM" id="Phobius"/>
    </source>
</evidence>